<dbReference type="EMBL" id="AUPL01001233">
    <property type="protein sequence ID" value="ESL11026.1"/>
    <property type="molecule type" value="Genomic_DNA"/>
</dbReference>
<sequence length="356" mass="38534">MAAESFTYILSPAATTQECVHRVAEEKLPSLAESLELEAKTSGTLFIECEGLIDDVLLSFCRISEGATGGRAHAPPGGGFLPATTAASHAKPGLSAPAPFQRGAWLFVWEQFQRDIARETLIIDGTPCSDARAALQRIRRLLSDAYDEMPPRFTAAQTRGPAEEYGKGGLRSQVSSAVWGLVGNAQRFFKKTWKKGKLDEAVRTAILVAQQAVMAFPVELLHAQFGGTSPAGTAGEDDVGSEVVYIGEPCANNPLGDGEAAPSTDGESRRMVVRVERRNQGRGPAFVRVEKFMHAFTVDGSANVSTKLQLWVVIELVFFTNDKVELKWEWLRAPGPSPAPPTPPTPAPEMVEKVEW</sequence>
<dbReference type="VEuPathDB" id="TriTrypDB:TRSC58_01233"/>
<gene>
    <name evidence="2" type="ORF">TRSC58_01233</name>
</gene>
<comment type="caution">
    <text evidence="2">The sequence shown here is derived from an EMBL/GenBank/DDBJ whole genome shotgun (WGS) entry which is preliminary data.</text>
</comment>
<dbReference type="AlphaFoldDB" id="A0A061JAB7"/>
<keyword evidence="3" id="KW-1185">Reference proteome</keyword>
<accession>A0A061JAB7</accession>
<proteinExistence type="predicted"/>
<dbReference type="OrthoDB" id="266433at2759"/>
<reference evidence="2 3" key="1">
    <citation type="submission" date="2013-07" db="EMBL/GenBank/DDBJ databases">
        <authorList>
            <person name="Stoco P.H."/>
            <person name="Wagner G."/>
            <person name="Gerber A."/>
            <person name="Zaha A."/>
            <person name="Thompson C."/>
            <person name="Bartholomeu D.C."/>
            <person name="Luckemeyer D.D."/>
            <person name="Bahia D."/>
            <person name="Loreto E."/>
            <person name="Prestes E.B."/>
            <person name="Lima F.M."/>
            <person name="Rodrigues-Luiz G."/>
            <person name="Vallejo G.A."/>
            <person name="Filho J.F."/>
            <person name="Monteiro K.M."/>
            <person name="Tyler K.M."/>
            <person name="de Almeida L.G."/>
            <person name="Ortiz M.F."/>
            <person name="Siervo M.A."/>
            <person name="de Moraes M.H."/>
            <person name="Cunha O.L."/>
            <person name="Mendonca-Neto R."/>
            <person name="Silva R."/>
            <person name="Teixeira S.M."/>
            <person name="Murta S.M."/>
            <person name="Sincero T.C."/>
            <person name="Mendes T.A."/>
            <person name="Urmenyi T.P."/>
            <person name="Silva V.G."/>
            <person name="da Rocha W.D."/>
            <person name="Andersson B."/>
            <person name="Romanha A.J."/>
            <person name="Steindel M."/>
            <person name="de Vasconcelos A.T."/>
            <person name="Grisard E.C."/>
        </authorList>
    </citation>
    <scope>NUCLEOTIDE SEQUENCE [LARGE SCALE GENOMIC DNA]</scope>
    <source>
        <strain evidence="2 3">SC58</strain>
    </source>
</reference>
<protein>
    <submittedName>
        <fullName evidence="2">Uncharacterized protein</fullName>
    </submittedName>
</protein>
<evidence type="ECO:0000313" key="3">
    <source>
        <dbReference type="Proteomes" id="UP000031737"/>
    </source>
</evidence>
<feature type="compositionally biased region" description="Pro residues" evidence="1">
    <location>
        <begin position="335"/>
        <end position="347"/>
    </location>
</feature>
<name>A0A061JAB7_TRYRA</name>
<feature type="region of interest" description="Disordered" evidence="1">
    <location>
        <begin position="333"/>
        <end position="356"/>
    </location>
</feature>
<organism evidence="2 3">
    <name type="scientific">Trypanosoma rangeli SC58</name>
    <dbReference type="NCBI Taxonomy" id="429131"/>
    <lineage>
        <taxon>Eukaryota</taxon>
        <taxon>Discoba</taxon>
        <taxon>Euglenozoa</taxon>
        <taxon>Kinetoplastea</taxon>
        <taxon>Metakinetoplastina</taxon>
        <taxon>Trypanosomatida</taxon>
        <taxon>Trypanosomatidae</taxon>
        <taxon>Trypanosoma</taxon>
        <taxon>Herpetosoma</taxon>
    </lineage>
</organism>
<dbReference type="Proteomes" id="UP000031737">
    <property type="component" value="Unassembled WGS sequence"/>
</dbReference>
<evidence type="ECO:0000256" key="1">
    <source>
        <dbReference type="SAM" id="MobiDB-lite"/>
    </source>
</evidence>
<evidence type="ECO:0000313" key="2">
    <source>
        <dbReference type="EMBL" id="ESL11026.1"/>
    </source>
</evidence>